<comment type="caution">
    <text evidence="1">The sequence shown here is derived from an EMBL/GenBank/DDBJ whole genome shotgun (WGS) entry which is preliminary data.</text>
</comment>
<name>A0ACC5XWI5_PANGG</name>
<keyword evidence="2" id="KW-1185">Reference proteome</keyword>
<reference evidence="1 2" key="1">
    <citation type="journal article" date="2022" name="bioRxiv">
        <title>An ancient truncated duplication of the anti-Mullerian hormone receptor type 2 gene is a potential conserved master sex determinant in the Pangasiidae catfish family.</title>
        <authorList>
            <person name="Wen M."/>
            <person name="Pan Q."/>
            <person name="Jouanno E."/>
            <person name="Montfort J."/>
            <person name="Zahm M."/>
            <person name="Cabau C."/>
            <person name="Klopp C."/>
            <person name="Iampietro C."/>
            <person name="Roques C."/>
            <person name="Bouchez O."/>
            <person name="Castinel A."/>
            <person name="Donnadieu C."/>
            <person name="Parrinello H."/>
            <person name="Poncet C."/>
            <person name="Belmonte E."/>
            <person name="Gautier V."/>
            <person name="Avarre J.-C."/>
            <person name="Dugue R."/>
            <person name="Gustiano R."/>
            <person name="Ha T.T.T."/>
            <person name="Campet M."/>
            <person name="Sriphairoj K."/>
            <person name="Ribolli J."/>
            <person name="de Almeida F.L."/>
            <person name="Desvignes T."/>
            <person name="Postlethwait J.H."/>
            <person name="Bucao C.F."/>
            <person name="Robinson-Rechavi M."/>
            <person name="Bobe J."/>
            <person name="Herpin A."/>
            <person name="Guiguen Y."/>
        </authorList>
    </citation>
    <scope>NUCLEOTIDE SEQUENCE [LARGE SCALE GENOMIC DNA]</scope>
    <source>
        <strain evidence="1">YG-Dec2019</strain>
    </source>
</reference>
<sequence length="1149" mass="127235">MSELPPSALTMKPQDGVHQSMCLQLQNNNDFLKSSSASSASSASLSSSSPDSTYSLSSLDVELPEGMMGRKAAISEDDSGIQSPDCRPDDNDNSVSVYLDANEEGWHAECDDQDNVTIIQNRDHKSDNVFSDAGVDGEQGRRDSGDSSATEAQLFSSVDEEGEDEEEEDSFLSLRSADGVMRKQSEYEEVQMCSSNKRPSLGPVIELHQETFQDSVDHPNEEGHMFSSTVRPSVDLVSELHQEASQVVYSDKSKMQRSTKGTDVDLGSELDHKAPQESVELHKKQEQMQCSDRSLDVGSASQEILQESVELYKKQEQMQCSDKSLDVGSASQEILQESVELYKKQEQMQCSDKSLDVGSASQEILQESMELLNEENQVQTSAKRSSVDPNVDLVSKIHQEAVQTTVDLPTEKSPSPPPAELILNQTMSPSVSQGAPPSTPIQDIKDPPCFHKRNISQNNNDPPDLSHTSSPMETPKIKYTKVELKRFSRPNLKDVKPKVISRATSAPRPANTDHIQSAAGCEKNSLTTRSRAVNRREQGDDGVKKNRASSSQARATTPITISDSDSKSTWPPMVKKQPPEFPGSKVVPNGCHVQTASSKVTETMRDERGSHKDEVVVKETSRDGDVDQTVSSDLRPPGVVTRVPTRGCVSAGVRAAPLAGAAQVMKSEETCARPSSSSQGKSASTKPAAGVRNRANTLTKPNAAGAAQVMKSEETCARSSSSSQGKSASTKPAAGVRNRANTLTKPNAAGQKATAHVIQSKTTQNALQRGGPVRPSRNSATVCPSSRGPRGTRPAHTHTDEEEEKKNRSILHLRSLVAHGNRKLEALAIVVQHIFNEREEALKQKKEISIQLKNLREELAQSVVCCERLECEKASVCAQLDAAVLTLQQQHQVELVQLEERLRDFYSAEWDKAHQAYQDEADRCTALMRQQVEEVKSKQEALRTEQEVAHSRQIEELRQGYETMLAELQKGHERDRQELDNTLKRSEAALNERIVSLMEENEALSEQLRESEEKRKALADKSQRDSRVVYLEQELESLKVVLDIKTNQLHQHDKKLMQMDKLIESNVKLEEFVTKLQQENEDYKARMDKHAELSRQLSTEQAMLQQTLQKESKANKRLSMENEELLWKLHNGLSPRNSASFPSSPISPR</sequence>
<accession>A0ACC5XWI5</accession>
<evidence type="ECO:0000313" key="2">
    <source>
        <dbReference type="Proteomes" id="UP000829447"/>
    </source>
</evidence>
<protein>
    <submittedName>
        <fullName evidence="1">Uncharacterized protein</fullName>
    </submittedName>
</protein>
<evidence type="ECO:0000313" key="1">
    <source>
        <dbReference type="EMBL" id="MCI4395110.1"/>
    </source>
</evidence>
<organism evidence="1 2">
    <name type="scientific">Pangasianodon gigas</name>
    <name type="common">Mekong giant catfish</name>
    <name type="synonym">Pangasius gigas</name>
    <dbReference type="NCBI Taxonomy" id="30993"/>
    <lineage>
        <taxon>Eukaryota</taxon>
        <taxon>Metazoa</taxon>
        <taxon>Chordata</taxon>
        <taxon>Craniata</taxon>
        <taxon>Vertebrata</taxon>
        <taxon>Euteleostomi</taxon>
        <taxon>Actinopterygii</taxon>
        <taxon>Neopterygii</taxon>
        <taxon>Teleostei</taxon>
        <taxon>Ostariophysi</taxon>
        <taxon>Siluriformes</taxon>
        <taxon>Pangasiidae</taxon>
        <taxon>Pangasianodon</taxon>
    </lineage>
</organism>
<dbReference type="Proteomes" id="UP000829447">
    <property type="component" value="Linkage Group LG28"/>
</dbReference>
<gene>
    <name evidence="1" type="ORF">PGIGA_G00176580</name>
</gene>
<proteinExistence type="predicted"/>
<dbReference type="EMBL" id="CM040481">
    <property type="protein sequence ID" value="MCI4395110.1"/>
    <property type="molecule type" value="Genomic_DNA"/>
</dbReference>